<accession>A0AC35U0G8</accession>
<evidence type="ECO:0000313" key="1">
    <source>
        <dbReference type="Proteomes" id="UP000095286"/>
    </source>
</evidence>
<dbReference type="Proteomes" id="UP000095286">
    <property type="component" value="Unplaced"/>
</dbReference>
<proteinExistence type="predicted"/>
<name>A0AC35U0G8_9BILA</name>
<sequence>MHGLDKKDQDETNNAIGLQVNEKTMVKSVYIFEIRNCYAIDINQAMRALLSQGFDFVPIFLKKKTEDVLSFGVLDWNTALKLKTITSFVIEDSGSVLTLNYNPAILEHKILYGEERKCINDICSRRLTDDGTTLDLSNFQLEEKFGNHKYRVTLDRADVLWCIADYIERNCPLIEHISLSSNGLNDITYCNVLTFAAKEVKSLDLSYNYLKNPAVFNALTFWNLETLYVHNCFNRFVCQESPQFCMQIIKNLYPNAEEKQSAVYTTHYGFGVTFAKFNVLNSYFKFIQIEEHIKLFMTEYLKFYDGYAPINSRSRLIKMYDEKAKFSLTYNFIDDGRYCQKKFGLTKSNSPLLQKLSRNIERFKKWQHIRDKINPQNNEDLIEFLRKLPATKHDMDSFVYDVCFQEKRIIMFSVQGFLNDGFTLSKERSFWKDEDIKLFKRTFLMRINDNEYVLHTDHF</sequence>
<organism evidence="1 2">
    <name type="scientific">Rhabditophanes sp. KR3021</name>
    <dbReference type="NCBI Taxonomy" id="114890"/>
    <lineage>
        <taxon>Eukaryota</taxon>
        <taxon>Metazoa</taxon>
        <taxon>Ecdysozoa</taxon>
        <taxon>Nematoda</taxon>
        <taxon>Chromadorea</taxon>
        <taxon>Rhabditida</taxon>
        <taxon>Tylenchina</taxon>
        <taxon>Panagrolaimomorpha</taxon>
        <taxon>Strongyloidoidea</taxon>
        <taxon>Alloionematidae</taxon>
        <taxon>Rhabditophanes</taxon>
    </lineage>
</organism>
<protein>
    <submittedName>
        <fullName evidence="2">NTF2 domain-containing protein</fullName>
    </submittedName>
</protein>
<reference evidence="2" key="1">
    <citation type="submission" date="2016-11" db="UniProtKB">
        <authorList>
            <consortium name="WormBaseParasite"/>
        </authorList>
    </citation>
    <scope>IDENTIFICATION</scope>
    <source>
        <strain evidence="2">KR3021</strain>
    </source>
</reference>
<dbReference type="WBParaSite" id="RSKR_0000633700.1">
    <property type="protein sequence ID" value="RSKR_0000633700.1"/>
    <property type="gene ID" value="RSKR_0000633700"/>
</dbReference>
<evidence type="ECO:0000313" key="2">
    <source>
        <dbReference type="WBParaSite" id="RSKR_0000633700.1"/>
    </source>
</evidence>